<dbReference type="EMBL" id="JAHRIP010034568">
    <property type="protein sequence ID" value="MEQ2293828.1"/>
    <property type="molecule type" value="Genomic_DNA"/>
</dbReference>
<evidence type="ECO:0000256" key="2">
    <source>
        <dbReference type="ARBA" id="ARBA00023136"/>
    </source>
</evidence>
<comment type="caution">
    <text evidence="5">The sequence shown here is derived from an EMBL/GenBank/DDBJ whole genome shotgun (WGS) entry which is preliminary data.</text>
</comment>
<dbReference type="Pfam" id="PF08266">
    <property type="entry name" value="Cadherin_2"/>
    <property type="match status" value="1"/>
</dbReference>
<protein>
    <recommendedName>
        <fullName evidence="4">Cadherin N-terminal domain-containing protein</fullName>
    </recommendedName>
</protein>
<dbReference type="InterPro" id="IPR015919">
    <property type="entry name" value="Cadherin-like_sf"/>
</dbReference>
<keyword evidence="6" id="KW-1185">Reference proteome</keyword>
<dbReference type="InterPro" id="IPR013164">
    <property type="entry name" value="Cadherin_N"/>
</dbReference>
<evidence type="ECO:0000259" key="4">
    <source>
        <dbReference type="Pfam" id="PF08266"/>
    </source>
</evidence>
<organism evidence="5 6">
    <name type="scientific">Ameca splendens</name>
    <dbReference type="NCBI Taxonomy" id="208324"/>
    <lineage>
        <taxon>Eukaryota</taxon>
        <taxon>Metazoa</taxon>
        <taxon>Chordata</taxon>
        <taxon>Craniata</taxon>
        <taxon>Vertebrata</taxon>
        <taxon>Euteleostomi</taxon>
        <taxon>Actinopterygii</taxon>
        <taxon>Neopterygii</taxon>
        <taxon>Teleostei</taxon>
        <taxon>Neoteleostei</taxon>
        <taxon>Acanthomorphata</taxon>
        <taxon>Ovalentaria</taxon>
        <taxon>Atherinomorphae</taxon>
        <taxon>Cyprinodontiformes</taxon>
        <taxon>Goodeidae</taxon>
        <taxon>Ameca</taxon>
    </lineage>
</organism>
<evidence type="ECO:0000313" key="5">
    <source>
        <dbReference type="EMBL" id="MEQ2293828.1"/>
    </source>
</evidence>
<reference evidence="5 6" key="1">
    <citation type="submission" date="2021-06" db="EMBL/GenBank/DDBJ databases">
        <authorList>
            <person name="Palmer J.M."/>
        </authorList>
    </citation>
    <scope>NUCLEOTIDE SEQUENCE [LARGE SCALE GENOMIC DNA]</scope>
    <source>
        <strain evidence="5 6">AS_MEX2019</strain>
        <tissue evidence="5">Muscle</tissue>
    </source>
</reference>
<dbReference type="CDD" id="cd11304">
    <property type="entry name" value="Cadherin_repeat"/>
    <property type="match status" value="1"/>
</dbReference>
<keyword evidence="3" id="KW-0325">Glycoprotein</keyword>
<proteinExistence type="predicted"/>
<accession>A0ABV0YJ64</accession>
<dbReference type="Gene3D" id="2.60.40.60">
    <property type="entry name" value="Cadherins"/>
    <property type="match status" value="1"/>
</dbReference>
<evidence type="ECO:0000256" key="1">
    <source>
        <dbReference type="ARBA" id="ARBA00004370"/>
    </source>
</evidence>
<dbReference type="SUPFAM" id="SSF49313">
    <property type="entry name" value="Cadherin-like"/>
    <property type="match status" value="1"/>
</dbReference>
<feature type="non-terminal residue" evidence="5">
    <location>
        <position position="58"/>
    </location>
</feature>
<name>A0ABV0YJ64_9TELE</name>
<dbReference type="Proteomes" id="UP001469553">
    <property type="component" value="Unassembled WGS sequence"/>
</dbReference>
<gene>
    <name evidence="5" type="ORF">AMECASPLE_037469</name>
</gene>
<evidence type="ECO:0000256" key="3">
    <source>
        <dbReference type="ARBA" id="ARBA00023180"/>
    </source>
</evidence>
<sequence length="58" mass="6469">MAELRYTVPEEVKEGTVVGNIAKDLGLEKAYLNNRRLRIVSGSEDIFFNVNTDNGALQ</sequence>
<feature type="domain" description="Cadherin N-terminal" evidence="4">
    <location>
        <begin position="4"/>
        <end position="57"/>
    </location>
</feature>
<comment type="subcellular location">
    <subcellularLocation>
        <location evidence="1">Membrane</location>
    </subcellularLocation>
</comment>
<evidence type="ECO:0000313" key="6">
    <source>
        <dbReference type="Proteomes" id="UP001469553"/>
    </source>
</evidence>
<keyword evidence="2" id="KW-0472">Membrane</keyword>